<evidence type="ECO:0000256" key="1">
    <source>
        <dbReference type="SAM" id="SignalP"/>
    </source>
</evidence>
<dbReference type="HOGENOM" id="CLU_510055_0_0_1"/>
<keyword evidence="1" id="KW-0732">Signal</keyword>
<feature type="domain" description="DUF6923" evidence="2">
    <location>
        <begin position="305"/>
        <end position="531"/>
    </location>
</feature>
<dbReference type="AlphaFoldDB" id="A0A0A1UQJ0"/>
<gene>
    <name evidence="3" type="ORF">X797_008723</name>
</gene>
<dbReference type="Proteomes" id="UP000030151">
    <property type="component" value="Unassembled WGS sequence"/>
</dbReference>
<dbReference type="SUPFAM" id="SSF101898">
    <property type="entry name" value="NHL repeat"/>
    <property type="match status" value="1"/>
</dbReference>
<dbReference type="Pfam" id="PF21959">
    <property type="entry name" value="DUF6923"/>
    <property type="match status" value="2"/>
</dbReference>
<feature type="chain" id="PRO_5001991854" description="DUF6923 domain-containing protein" evidence="1">
    <location>
        <begin position="22"/>
        <end position="534"/>
    </location>
</feature>
<reference evidence="3 4" key="1">
    <citation type="submission" date="2014-02" db="EMBL/GenBank/DDBJ databases">
        <title>The genome sequence of the entomopathogenic fungus Metarhizium robertsii ARSEF 2575.</title>
        <authorList>
            <person name="Giuliano Garisto Donzelli B."/>
            <person name="Roe B.A."/>
            <person name="Macmil S.L."/>
            <person name="Krasnoff S.B."/>
            <person name="Gibson D.M."/>
        </authorList>
    </citation>
    <scope>NUCLEOTIDE SEQUENCE [LARGE SCALE GENOMIC DNA]</scope>
    <source>
        <strain evidence="3 4">ARSEF 2575</strain>
    </source>
</reference>
<comment type="caution">
    <text evidence="3">The sequence shown here is derived from an EMBL/GenBank/DDBJ whole genome shotgun (WGS) entry which is preliminary data.</text>
</comment>
<sequence>MNRFVAGFIAVGIFCLPPIAADPNLPCSSAYLIQNRDTGSGSNELYEVDLASGKTTLVNGNVNAGPPGSAINAIGFNSRDSFIYGTATNAANGTRNLIRVGAGGKTTVLPIEISFDTVVGDVAANGQYYIRSTAGVGNVPWAQLDLSDSNSPTFGRVVASGTSDSLGLAMFDWAHVPGAGDYLWSYGFMYPNEDKNVLVRWDIQSHAYVKVRDLGISGRYGAMYASADGYLYGEESGSGSIYRVKVADSTAPVEFIAKGPASSGNDGAGCGGPLAPLPPTGPLSPLKCSSSGYLIQNTKPGSDLNWLYSVDVSGKATLVNSNVNAGPSGSHINAIGFNIRDGYIYGTATNSANQARNLIRIGEGGVATVLPYKIPFATVTGDIAPDGQYYILQAFQPDGAATSWAQLDLSDSKSSTFGLVVASGTSDQILPIFDWAHVPGTGNYLWSFGVTNTGNNFLIRWDMSTHIFTVIRDLGVSGRFGAVYAAADGYLYGADSISGNVYRVKVTNSTSRGELVGKAPASDGNDGASCPVAN</sequence>
<evidence type="ECO:0000259" key="2">
    <source>
        <dbReference type="Pfam" id="PF21959"/>
    </source>
</evidence>
<dbReference type="InterPro" id="IPR054215">
    <property type="entry name" value="DUF6923"/>
</dbReference>
<dbReference type="OrthoDB" id="4405280at2759"/>
<protein>
    <recommendedName>
        <fullName evidence="2">DUF6923 domain-containing protein</fullName>
    </recommendedName>
</protein>
<feature type="domain" description="DUF6923" evidence="2">
    <location>
        <begin position="41"/>
        <end position="271"/>
    </location>
</feature>
<feature type="signal peptide" evidence="1">
    <location>
        <begin position="1"/>
        <end position="21"/>
    </location>
</feature>
<dbReference type="eggNOG" id="ENOG502S4CY">
    <property type="taxonomic scope" value="Eukaryota"/>
</dbReference>
<dbReference type="EMBL" id="JELW01000029">
    <property type="protein sequence ID" value="EXU98116.1"/>
    <property type="molecule type" value="Genomic_DNA"/>
</dbReference>
<evidence type="ECO:0000313" key="4">
    <source>
        <dbReference type="Proteomes" id="UP000030151"/>
    </source>
</evidence>
<evidence type="ECO:0000313" key="3">
    <source>
        <dbReference type="EMBL" id="EXU98116.1"/>
    </source>
</evidence>
<accession>A0A0A1UQJ0</accession>
<organism evidence="3 4">
    <name type="scientific">Metarhizium robertsii</name>
    <dbReference type="NCBI Taxonomy" id="568076"/>
    <lineage>
        <taxon>Eukaryota</taxon>
        <taxon>Fungi</taxon>
        <taxon>Dikarya</taxon>
        <taxon>Ascomycota</taxon>
        <taxon>Pezizomycotina</taxon>
        <taxon>Sordariomycetes</taxon>
        <taxon>Hypocreomycetidae</taxon>
        <taxon>Hypocreales</taxon>
        <taxon>Clavicipitaceae</taxon>
        <taxon>Metarhizium</taxon>
    </lineage>
</organism>
<proteinExistence type="predicted"/>
<name>A0A0A1UQJ0_9HYPO</name>